<comment type="subcellular location">
    <subcellularLocation>
        <location evidence="1">Cytoplasm</location>
    </subcellularLocation>
</comment>
<evidence type="ECO:0000256" key="5">
    <source>
        <dbReference type="ARBA" id="ARBA00023134"/>
    </source>
</evidence>
<dbReference type="CDD" id="cd07302">
    <property type="entry name" value="CHD"/>
    <property type="match status" value="1"/>
</dbReference>
<accession>A0A9P0D2S7</accession>
<dbReference type="InterPro" id="IPR011645">
    <property type="entry name" value="HNOB_dom_associated"/>
</dbReference>
<evidence type="ECO:0000256" key="1">
    <source>
        <dbReference type="ARBA" id="ARBA00004496"/>
    </source>
</evidence>
<dbReference type="Pfam" id="PF07700">
    <property type="entry name" value="HNOB"/>
    <property type="match status" value="1"/>
</dbReference>
<dbReference type="EMBL" id="OV651817">
    <property type="protein sequence ID" value="CAH1111120.1"/>
    <property type="molecule type" value="Genomic_DNA"/>
</dbReference>
<dbReference type="PANTHER" id="PTHR45655:SF5">
    <property type="entry name" value="SOLUBLE GUANYLATE CYCLASE 89DA-RELATED"/>
    <property type="match status" value="1"/>
</dbReference>
<organism evidence="9 10">
    <name type="scientific">Psylliodes chrysocephalus</name>
    <dbReference type="NCBI Taxonomy" id="3402493"/>
    <lineage>
        <taxon>Eukaryota</taxon>
        <taxon>Metazoa</taxon>
        <taxon>Ecdysozoa</taxon>
        <taxon>Arthropoda</taxon>
        <taxon>Hexapoda</taxon>
        <taxon>Insecta</taxon>
        <taxon>Pterygota</taxon>
        <taxon>Neoptera</taxon>
        <taxon>Endopterygota</taxon>
        <taxon>Coleoptera</taxon>
        <taxon>Polyphaga</taxon>
        <taxon>Cucujiformia</taxon>
        <taxon>Chrysomeloidea</taxon>
        <taxon>Chrysomelidae</taxon>
        <taxon>Galerucinae</taxon>
        <taxon>Alticini</taxon>
        <taxon>Psylliodes</taxon>
    </lineage>
</organism>
<dbReference type="Gene3D" id="3.30.450.260">
    <property type="entry name" value="Haem NO binding associated domain"/>
    <property type="match status" value="1"/>
</dbReference>
<dbReference type="InterPro" id="IPR038158">
    <property type="entry name" value="H-NOX_domain_sf"/>
</dbReference>
<dbReference type="AlphaFoldDB" id="A0A9P0D2S7"/>
<keyword evidence="7" id="KW-0141">cGMP biosynthesis</keyword>
<dbReference type="Pfam" id="PF07701">
    <property type="entry name" value="HNOBA"/>
    <property type="match status" value="1"/>
</dbReference>
<name>A0A9P0D2S7_9CUCU</name>
<dbReference type="Gene3D" id="3.90.1520.10">
    <property type="entry name" value="H-NOX domain"/>
    <property type="match status" value="1"/>
</dbReference>
<evidence type="ECO:0000313" key="9">
    <source>
        <dbReference type="EMBL" id="CAH1111120.1"/>
    </source>
</evidence>
<reference evidence="9" key="1">
    <citation type="submission" date="2022-01" db="EMBL/GenBank/DDBJ databases">
        <authorList>
            <person name="King R."/>
        </authorList>
    </citation>
    <scope>NUCLEOTIDE SEQUENCE</scope>
</reference>
<dbReference type="GO" id="GO:0004383">
    <property type="term" value="F:guanylate cyclase activity"/>
    <property type="evidence" value="ECO:0007669"/>
    <property type="project" value="UniProtKB-EC"/>
</dbReference>
<dbReference type="FunFam" id="3.30.70.1230:FF:000030">
    <property type="entry name" value="Si:ch211-215j19.12"/>
    <property type="match status" value="1"/>
</dbReference>
<proteinExistence type="predicted"/>
<evidence type="ECO:0000256" key="6">
    <source>
        <dbReference type="ARBA" id="ARBA00023239"/>
    </source>
</evidence>
<dbReference type="GO" id="GO:0020037">
    <property type="term" value="F:heme binding"/>
    <property type="evidence" value="ECO:0007669"/>
    <property type="project" value="InterPro"/>
</dbReference>
<dbReference type="InterPro" id="IPR042463">
    <property type="entry name" value="HNOB_dom_associated_sf"/>
</dbReference>
<keyword evidence="6" id="KW-0456">Lyase</keyword>
<evidence type="ECO:0000256" key="3">
    <source>
        <dbReference type="ARBA" id="ARBA00022490"/>
    </source>
</evidence>
<dbReference type="PROSITE" id="PS50125">
    <property type="entry name" value="GUANYLATE_CYCLASE_2"/>
    <property type="match status" value="1"/>
</dbReference>
<keyword evidence="10" id="KW-1185">Reference proteome</keyword>
<dbReference type="InterPro" id="IPR011644">
    <property type="entry name" value="Heme_NO-bd"/>
</dbReference>
<gene>
    <name evidence="9" type="ORF">PSYICH_LOCUS11321</name>
</gene>
<evidence type="ECO:0000259" key="8">
    <source>
        <dbReference type="PROSITE" id="PS50125"/>
    </source>
</evidence>
<sequence length="610" mass="69575">MYGMLLESVHHFMQIEYGEDVWNEIKKVANCENQVFNTHQVYPDHTLSDLAIAAATVLGASYDSFMNFFGRCFVRFFTNLGYDVTIKGTGRYFTDFLESVDNIHTQFRFTYPKMQSPSMYLTDIDANGCVLVYRSGRTGFTQYIMGQLVQIAKDFYNLPLGVKVLEKASSASGARSFVIVTFRLNYDNRPYMLHKSRKDSFHTSGLLTPFSSEVLLELFPFCLIIDKKMNIIACGNKFLEIWRGKENFFDKSITNYFRLRRPKGISFTWKNTLNLQSVMFEMECNRGIENYNEITDETNAAKEKEEKRLSTPQEIKNIILKGQMKYVKDINAIIYLCSPVINDLDDLVDQALYLNDLNPHGLSKELVLAGWQHNSRLEVMFDKAEQRSDELDKNFQLLESWKRRGDELLYSMIPKSVADRLRSDKSSLTTCEAFESVSILFCELVGLTSETVRETMVVVSTMNTVFSLFDALMDKFHVYKVETVGQVYMVASGAPERTPLHAQNIADLALAMLSEIKRINLKKTVVDVKIGIHSGSAVAGVVGIKVPRYCFFGDTINTASRMQSSSEPGNINISNSMKELLPKNKYNIQSRGLVKIKGKGNMQTYWLSEK</sequence>
<dbReference type="InterPro" id="IPR029787">
    <property type="entry name" value="Nucleotide_cyclase"/>
</dbReference>
<evidence type="ECO:0000313" key="10">
    <source>
        <dbReference type="Proteomes" id="UP001153636"/>
    </source>
</evidence>
<evidence type="ECO:0000256" key="4">
    <source>
        <dbReference type="ARBA" id="ARBA00022741"/>
    </source>
</evidence>
<dbReference type="EC" id="4.6.1.2" evidence="2"/>
<dbReference type="GO" id="GO:0070482">
    <property type="term" value="P:response to oxygen levels"/>
    <property type="evidence" value="ECO:0007669"/>
    <property type="project" value="TreeGrafter"/>
</dbReference>
<evidence type="ECO:0000256" key="2">
    <source>
        <dbReference type="ARBA" id="ARBA00012202"/>
    </source>
</evidence>
<dbReference type="GO" id="GO:0008074">
    <property type="term" value="C:guanylate cyclase complex, soluble"/>
    <property type="evidence" value="ECO:0007669"/>
    <property type="project" value="TreeGrafter"/>
</dbReference>
<dbReference type="PANTHER" id="PTHR45655">
    <property type="entry name" value="GUANYLATE CYCLASE SOLUBLE SUBUNIT BETA-2"/>
    <property type="match status" value="1"/>
</dbReference>
<dbReference type="OrthoDB" id="1890790at2759"/>
<keyword evidence="4" id="KW-0547">Nucleotide-binding</keyword>
<dbReference type="SUPFAM" id="SSF111126">
    <property type="entry name" value="Ligand-binding domain in the NO signalling and Golgi transport"/>
    <property type="match status" value="1"/>
</dbReference>
<evidence type="ECO:0000256" key="7">
    <source>
        <dbReference type="ARBA" id="ARBA00023293"/>
    </source>
</evidence>
<keyword evidence="5" id="KW-0342">GTP-binding</keyword>
<dbReference type="Gene3D" id="3.30.70.1230">
    <property type="entry name" value="Nucleotide cyclase"/>
    <property type="match status" value="1"/>
</dbReference>
<dbReference type="Proteomes" id="UP001153636">
    <property type="component" value="Chromosome 5"/>
</dbReference>
<dbReference type="Pfam" id="PF00211">
    <property type="entry name" value="Guanylate_cyc"/>
    <property type="match status" value="1"/>
</dbReference>
<dbReference type="SUPFAM" id="SSF55073">
    <property type="entry name" value="Nucleotide cyclase"/>
    <property type="match status" value="1"/>
</dbReference>
<dbReference type="Gene3D" id="6.10.250.780">
    <property type="match status" value="1"/>
</dbReference>
<dbReference type="GO" id="GO:0005525">
    <property type="term" value="F:GTP binding"/>
    <property type="evidence" value="ECO:0007669"/>
    <property type="project" value="UniProtKB-KW"/>
</dbReference>
<dbReference type="GO" id="GO:0019934">
    <property type="term" value="P:cGMP-mediated signaling"/>
    <property type="evidence" value="ECO:0007669"/>
    <property type="project" value="TreeGrafter"/>
</dbReference>
<keyword evidence="3" id="KW-0963">Cytoplasm</keyword>
<protein>
    <recommendedName>
        <fullName evidence="2">guanylate cyclase</fullName>
        <ecNumber evidence="2">4.6.1.2</ecNumber>
    </recommendedName>
</protein>
<dbReference type="InterPro" id="IPR024096">
    <property type="entry name" value="NO_sig/Golgi_transp_ligand-bd"/>
</dbReference>
<dbReference type="InterPro" id="IPR001054">
    <property type="entry name" value="A/G_cyclase"/>
</dbReference>
<dbReference type="SMART" id="SM00044">
    <property type="entry name" value="CYCc"/>
    <property type="match status" value="1"/>
</dbReference>
<feature type="domain" description="Guanylate cyclase" evidence="8">
    <location>
        <begin position="438"/>
        <end position="563"/>
    </location>
</feature>